<protein>
    <recommendedName>
        <fullName evidence="5">Nucleotidyltransferase domain-containing protein</fullName>
    </recommendedName>
</protein>
<evidence type="ECO:0000313" key="3">
    <source>
        <dbReference type="Proteomes" id="UP000326029"/>
    </source>
</evidence>
<dbReference type="AlphaFoldDB" id="A0AAV4KLW1"/>
<proteinExistence type="predicted"/>
<dbReference type="RefSeq" id="WP_062754711.1">
    <property type="nucleotide sequence ID" value="NZ_BMSJ01000009.1"/>
</dbReference>
<evidence type="ECO:0000313" key="1">
    <source>
        <dbReference type="EMBL" id="GGR38327.1"/>
    </source>
</evidence>
<accession>A0AAV4KLW1</accession>
<name>A0AAV4KLW1_9ACTN</name>
<organism evidence="1 4">
    <name type="scientific">Streptomyces cinereoruber</name>
    <dbReference type="NCBI Taxonomy" id="67260"/>
    <lineage>
        <taxon>Bacteria</taxon>
        <taxon>Bacillati</taxon>
        <taxon>Actinomycetota</taxon>
        <taxon>Actinomycetes</taxon>
        <taxon>Kitasatosporales</taxon>
        <taxon>Streptomycetaceae</taxon>
        <taxon>Streptomyces</taxon>
    </lineage>
</organism>
<evidence type="ECO:0000313" key="2">
    <source>
        <dbReference type="EMBL" id="QEV33230.1"/>
    </source>
</evidence>
<dbReference type="Proteomes" id="UP000326029">
    <property type="component" value="Chromosome"/>
</dbReference>
<dbReference type="EMBL" id="BMSJ01000009">
    <property type="protein sequence ID" value="GGR38327.1"/>
    <property type="molecule type" value="Genomic_DNA"/>
</dbReference>
<evidence type="ECO:0000313" key="4">
    <source>
        <dbReference type="Proteomes" id="UP000642014"/>
    </source>
</evidence>
<dbReference type="Proteomes" id="UP000642014">
    <property type="component" value="Unassembled WGS sequence"/>
</dbReference>
<reference evidence="2 3" key="2">
    <citation type="submission" date="2017-09" db="EMBL/GenBank/DDBJ databases">
        <authorList>
            <person name="Lee N."/>
            <person name="Cho B.-K."/>
        </authorList>
    </citation>
    <scope>NUCLEOTIDE SEQUENCE [LARGE SCALE GENOMIC DNA]</scope>
    <source>
        <strain evidence="2 3">ATCC 19740</strain>
    </source>
</reference>
<keyword evidence="3" id="KW-1185">Reference proteome</keyword>
<dbReference type="InterPro" id="IPR043519">
    <property type="entry name" value="NT_sf"/>
</dbReference>
<reference evidence="1 4" key="1">
    <citation type="journal article" date="2014" name="Int. J. Syst. Evol. Microbiol.">
        <title>Complete genome sequence of Corynebacterium casei LMG S-19264T (=DSM 44701T), isolated from a smear-ripened cheese.</title>
        <authorList>
            <consortium name="US DOE Joint Genome Institute (JGI-PGF)"/>
            <person name="Walter F."/>
            <person name="Albersmeier A."/>
            <person name="Kalinowski J."/>
            <person name="Ruckert C."/>
        </authorList>
    </citation>
    <scope>NUCLEOTIDE SEQUENCE [LARGE SCALE GENOMIC DNA]</scope>
    <source>
        <strain evidence="1 4">JCM 4205</strain>
    </source>
</reference>
<gene>
    <name evidence="2" type="ORF">CP977_14530</name>
    <name evidence="1" type="ORF">GCM10010497_46580</name>
</gene>
<dbReference type="SUPFAM" id="SSF81301">
    <property type="entry name" value="Nucleotidyltransferase"/>
    <property type="match status" value="1"/>
</dbReference>
<evidence type="ECO:0008006" key="5">
    <source>
        <dbReference type="Google" id="ProtNLM"/>
    </source>
</evidence>
<dbReference type="GeneID" id="95454987"/>
<dbReference type="EMBL" id="CP023693">
    <property type="protein sequence ID" value="QEV33230.1"/>
    <property type="molecule type" value="Genomic_DNA"/>
</dbReference>
<sequence length="265" mass="28874">MTDTITAEDGPRLLGLLRERGLLPDGHLCVYAAGSLVRGWGNATSDLDLYVVTDGPARPEGVEDFHPVALSPDRVPVAVPTLGDRRGDVEYWSADQLGQLLAKVSWEAYREGRDVGATVSQVERDALVKLGHAVALDGAPWLAERQRTLRESAFGRTIAARSLDLADTFAEDALGQLGAGDAESALLTAKLAFGYAADALLAHHGEYGTTAKWRSKKYRAAAPAVLPFERYWRIETMRDYDPGDPGRWIEDVIGCVRRVSMEVEV</sequence>
<reference evidence="1" key="3">
    <citation type="submission" date="2023-08" db="EMBL/GenBank/DDBJ databases">
        <authorList>
            <person name="Sun Q."/>
            <person name="Ohkuma M."/>
        </authorList>
    </citation>
    <scope>NUCLEOTIDE SEQUENCE</scope>
    <source>
        <strain evidence="1">JCM 4205</strain>
    </source>
</reference>